<accession>A0ABV2WNL7</accession>
<protein>
    <submittedName>
        <fullName evidence="3">Alpha/beta hydrolase</fullName>
    </submittedName>
</protein>
<feature type="domain" description="AB hydrolase-1" evidence="2">
    <location>
        <begin position="26"/>
        <end position="256"/>
    </location>
</feature>
<dbReference type="GO" id="GO:0016787">
    <property type="term" value="F:hydrolase activity"/>
    <property type="evidence" value="ECO:0007669"/>
    <property type="project" value="UniProtKB-KW"/>
</dbReference>
<dbReference type="SUPFAM" id="SSF53474">
    <property type="entry name" value="alpha/beta-Hydrolases"/>
    <property type="match status" value="1"/>
</dbReference>
<reference evidence="3 4" key="1">
    <citation type="submission" date="2024-06" db="EMBL/GenBank/DDBJ databases">
        <title>The Natural Products Discovery Center: Release of the First 8490 Sequenced Strains for Exploring Actinobacteria Biosynthetic Diversity.</title>
        <authorList>
            <person name="Kalkreuter E."/>
            <person name="Kautsar S.A."/>
            <person name="Yang D."/>
            <person name="Bader C.D."/>
            <person name="Teijaro C.N."/>
            <person name="Fluegel L."/>
            <person name="Davis C.M."/>
            <person name="Simpson J.R."/>
            <person name="Lauterbach L."/>
            <person name="Steele A.D."/>
            <person name="Gui C."/>
            <person name="Meng S."/>
            <person name="Li G."/>
            <person name="Viehrig K."/>
            <person name="Ye F."/>
            <person name="Su P."/>
            <person name="Kiefer A.F."/>
            <person name="Nichols A."/>
            <person name="Cepeda A.J."/>
            <person name="Yan W."/>
            <person name="Fan B."/>
            <person name="Jiang Y."/>
            <person name="Adhikari A."/>
            <person name="Zheng C.-J."/>
            <person name="Schuster L."/>
            <person name="Cowan T.M."/>
            <person name="Smanski M.J."/>
            <person name="Chevrette M.G."/>
            <person name="De Carvalho L.P.S."/>
            <person name="Shen B."/>
        </authorList>
    </citation>
    <scope>NUCLEOTIDE SEQUENCE [LARGE SCALE GENOMIC DNA]</scope>
    <source>
        <strain evidence="3 4">NPDC019708</strain>
    </source>
</reference>
<dbReference type="Proteomes" id="UP001550628">
    <property type="component" value="Unassembled WGS sequence"/>
</dbReference>
<evidence type="ECO:0000256" key="1">
    <source>
        <dbReference type="ARBA" id="ARBA00022801"/>
    </source>
</evidence>
<organism evidence="3 4">
    <name type="scientific">Nocardia rhamnosiphila</name>
    <dbReference type="NCBI Taxonomy" id="426716"/>
    <lineage>
        <taxon>Bacteria</taxon>
        <taxon>Bacillati</taxon>
        <taxon>Actinomycetota</taxon>
        <taxon>Actinomycetes</taxon>
        <taxon>Mycobacteriales</taxon>
        <taxon>Nocardiaceae</taxon>
        <taxon>Nocardia</taxon>
    </lineage>
</organism>
<dbReference type="EMBL" id="JBEYBF010000006">
    <property type="protein sequence ID" value="MEU1952485.1"/>
    <property type="molecule type" value="Genomic_DNA"/>
</dbReference>
<dbReference type="InterPro" id="IPR000073">
    <property type="entry name" value="AB_hydrolase_1"/>
</dbReference>
<dbReference type="Pfam" id="PF12697">
    <property type="entry name" value="Abhydrolase_6"/>
    <property type="match status" value="1"/>
</dbReference>
<keyword evidence="1 3" id="KW-0378">Hydrolase</keyword>
<dbReference type="Gene3D" id="3.40.50.1820">
    <property type="entry name" value="alpha/beta hydrolase"/>
    <property type="match status" value="1"/>
</dbReference>
<dbReference type="PANTHER" id="PTHR43798:SF31">
    <property type="entry name" value="AB HYDROLASE SUPERFAMILY PROTEIN YCLE"/>
    <property type="match status" value="1"/>
</dbReference>
<dbReference type="PRINTS" id="PR00111">
    <property type="entry name" value="ABHYDROLASE"/>
</dbReference>
<sequence length="265" mass="27567">MTTQYLSLPDGTIAYELSGPADGPLVVCVPGVGVNRADFRFVAPTLAESGNRVAVMDIRGHGDSSADWPQYHPTAVGHDIAAVIRHLGGPAVIVGHSFAAKSAGQVAVREPESVRGLVLVGAAVRHEKPGFVMGLAAKLVTGNAALWTMFLKTLYPGAKPADFAEYLAANKAILRRRGHLAALSAPTDSLPADPALDLSDITAPTLIVMGTKDGDLADPAAEAQRIANEVSGPSRVAMADGSGHYPHADNPDFVAHTVATFLKEL</sequence>
<proteinExistence type="predicted"/>
<dbReference type="InterPro" id="IPR029058">
    <property type="entry name" value="AB_hydrolase_fold"/>
</dbReference>
<keyword evidence="4" id="KW-1185">Reference proteome</keyword>
<dbReference type="PANTHER" id="PTHR43798">
    <property type="entry name" value="MONOACYLGLYCEROL LIPASE"/>
    <property type="match status" value="1"/>
</dbReference>
<evidence type="ECO:0000259" key="2">
    <source>
        <dbReference type="Pfam" id="PF12697"/>
    </source>
</evidence>
<comment type="caution">
    <text evidence="3">The sequence shown here is derived from an EMBL/GenBank/DDBJ whole genome shotgun (WGS) entry which is preliminary data.</text>
</comment>
<dbReference type="RefSeq" id="WP_356955621.1">
    <property type="nucleotide sequence ID" value="NZ_JBEYBD010000004.1"/>
</dbReference>
<gene>
    <name evidence="3" type="ORF">ABZ510_11535</name>
</gene>
<evidence type="ECO:0000313" key="3">
    <source>
        <dbReference type="EMBL" id="MEU1952485.1"/>
    </source>
</evidence>
<dbReference type="InterPro" id="IPR050266">
    <property type="entry name" value="AB_hydrolase_sf"/>
</dbReference>
<name>A0ABV2WNL7_9NOCA</name>
<evidence type="ECO:0000313" key="4">
    <source>
        <dbReference type="Proteomes" id="UP001550628"/>
    </source>
</evidence>